<protein>
    <submittedName>
        <fullName evidence="4">Lipopolysaccharide biosynthesis glycosyltransferase</fullName>
    </submittedName>
</protein>
<dbReference type="Pfam" id="PF01501">
    <property type="entry name" value="Glyco_transf_8"/>
    <property type="match status" value="1"/>
</dbReference>
<dbReference type="SUPFAM" id="SSF53448">
    <property type="entry name" value="Nucleotide-diphospho-sugar transferases"/>
    <property type="match status" value="1"/>
</dbReference>
<evidence type="ECO:0000313" key="5">
    <source>
        <dbReference type="Proteomes" id="UP000559117"/>
    </source>
</evidence>
<accession>A0A840UDX4</accession>
<dbReference type="RefSeq" id="WP_183860373.1">
    <property type="nucleotide sequence ID" value="NZ_JACHFH010000010.1"/>
</dbReference>
<evidence type="ECO:0000256" key="3">
    <source>
        <dbReference type="ARBA" id="ARBA00022723"/>
    </source>
</evidence>
<sequence>MQSKQFVLQKFIYSKVPLTKFEYDNSINIGYGIDNNFVRPMGVSMTSIINNNPHEKIIFHVFIDFIDEENKNKLKLFALNNNATVIIYLINPAIFEDFSYTNHFAKATYNRLLMPKILNGLVSKIIYIDADIQCFGSLKEFSNIHFDNKIAAVVNDITIVRQRQSAFLNLKGSSYFNAGFMFINVPNWNNEDISSKTMDIAFKNRDRFNWQDQDALNLVLDEKCIYLDKKYDYLLDLKYKNISIPADTVFVHYVGRYKPWDEWCLNPLKEKFFSIEKSSLWNGSPLSKATSYKTMKRMGYSHILYRKYTQGIYWYLQYSYNKIKTKVSRLLNI</sequence>
<dbReference type="PANTHER" id="PTHR13778">
    <property type="entry name" value="GLYCOSYLTRANSFERASE 8 DOMAIN-CONTAINING PROTEIN"/>
    <property type="match status" value="1"/>
</dbReference>
<dbReference type="Gene3D" id="3.90.550.10">
    <property type="entry name" value="Spore Coat Polysaccharide Biosynthesis Protein SpsA, Chain A"/>
    <property type="match status" value="1"/>
</dbReference>
<dbReference type="EMBL" id="JACHFH010000010">
    <property type="protein sequence ID" value="MBB5335921.1"/>
    <property type="molecule type" value="Genomic_DNA"/>
</dbReference>
<dbReference type="Proteomes" id="UP000559117">
    <property type="component" value="Unassembled WGS sequence"/>
</dbReference>
<evidence type="ECO:0000313" key="4">
    <source>
        <dbReference type="EMBL" id="MBB5335921.1"/>
    </source>
</evidence>
<dbReference type="InterPro" id="IPR050748">
    <property type="entry name" value="Glycosyltrans_8_dom-fam"/>
</dbReference>
<dbReference type="GO" id="GO:0008918">
    <property type="term" value="F:lipopolysaccharide 3-alpha-galactosyltransferase activity"/>
    <property type="evidence" value="ECO:0007669"/>
    <property type="project" value="InterPro"/>
</dbReference>
<dbReference type="AlphaFoldDB" id="A0A840UDX4"/>
<keyword evidence="1" id="KW-0328">Glycosyltransferase</keyword>
<keyword evidence="5" id="KW-1185">Reference proteome</keyword>
<dbReference type="CDD" id="cd04194">
    <property type="entry name" value="GT8_A4GalT_like"/>
    <property type="match status" value="1"/>
</dbReference>
<organism evidence="4 5">
    <name type="scientific">Pectinatus brassicae</name>
    <dbReference type="NCBI Taxonomy" id="862415"/>
    <lineage>
        <taxon>Bacteria</taxon>
        <taxon>Bacillati</taxon>
        <taxon>Bacillota</taxon>
        <taxon>Negativicutes</taxon>
        <taxon>Selenomonadales</taxon>
        <taxon>Selenomonadaceae</taxon>
        <taxon>Pectinatus</taxon>
    </lineage>
</organism>
<reference evidence="4 5" key="1">
    <citation type="submission" date="2020-08" db="EMBL/GenBank/DDBJ databases">
        <title>Genomic Encyclopedia of Type Strains, Phase IV (KMG-IV): sequencing the most valuable type-strain genomes for metagenomic binning, comparative biology and taxonomic classification.</title>
        <authorList>
            <person name="Goeker M."/>
        </authorList>
    </citation>
    <scope>NUCLEOTIDE SEQUENCE [LARGE SCALE GENOMIC DNA]</scope>
    <source>
        <strain evidence="4 5">DSM 24661</strain>
    </source>
</reference>
<comment type="caution">
    <text evidence="4">The sequence shown here is derived from an EMBL/GenBank/DDBJ whole genome shotgun (WGS) entry which is preliminary data.</text>
</comment>
<evidence type="ECO:0000256" key="2">
    <source>
        <dbReference type="ARBA" id="ARBA00022679"/>
    </source>
</evidence>
<dbReference type="InterPro" id="IPR029044">
    <property type="entry name" value="Nucleotide-diphossugar_trans"/>
</dbReference>
<name>A0A840UDX4_9FIRM</name>
<gene>
    <name evidence="4" type="ORF">HNR32_001065</name>
</gene>
<proteinExistence type="predicted"/>
<dbReference type="PANTHER" id="PTHR13778:SF47">
    <property type="entry name" value="LIPOPOLYSACCHARIDE 1,3-GALACTOSYLTRANSFERASE"/>
    <property type="match status" value="1"/>
</dbReference>
<evidence type="ECO:0000256" key="1">
    <source>
        <dbReference type="ARBA" id="ARBA00022676"/>
    </source>
</evidence>
<keyword evidence="3" id="KW-0479">Metal-binding</keyword>
<dbReference type="InterPro" id="IPR002495">
    <property type="entry name" value="Glyco_trans_8"/>
</dbReference>
<keyword evidence="2 4" id="KW-0808">Transferase</keyword>
<dbReference type="GO" id="GO:0046872">
    <property type="term" value="F:metal ion binding"/>
    <property type="evidence" value="ECO:0007669"/>
    <property type="project" value="UniProtKB-KW"/>
</dbReference>